<keyword evidence="2" id="KW-0472">Membrane</keyword>
<dbReference type="EMBL" id="DWZI01000012">
    <property type="protein sequence ID" value="HJA85014.1"/>
    <property type="molecule type" value="Genomic_DNA"/>
</dbReference>
<reference evidence="5" key="2">
    <citation type="submission" date="2021-04" db="EMBL/GenBank/DDBJ databases">
        <authorList>
            <person name="Gilroy R."/>
        </authorList>
    </citation>
    <scope>NUCLEOTIDE SEQUENCE</scope>
    <source>
        <strain evidence="5">ChiHjej12B11-9795</strain>
    </source>
</reference>
<accession>A0A9D2HTH9</accession>
<dbReference type="GO" id="GO:0016757">
    <property type="term" value="F:glycosyltransferase activity"/>
    <property type="evidence" value="ECO:0007669"/>
    <property type="project" value="InterPro"/>
</dbReference>
<dbReference type="Gene3D" id="3.40.50.2000">
    <property type="entry name" value="Glycogen Phosphorylase B"/>
    <property type="match status" value="2"/>
</dbReference>
<dbReference type="SUPFAM" id="SSF53756">
    <property type="entry name" value="UDP-Glycosyltransferase/glycogen phosphorylase"/>
    <property type="match status" value="1"/>
</dbReference>
<evidence type="ECO:0000313" key="5">
    <source>
        <dbReference type="EMBL" id="HJA85014.1"/>
    </source>
</evidence>
<comment type="caution">
    <text evidence="5">The sequence shown here is derived from an EMBL/GenBank/DDBJ whole genome shotgun (WGS) entry which is preliminary data.</text>
</comment>
<keyword evidence="1" id="KW-0808">Transferase</keyword>
<dbReference type="GO" id="GO:0009103">
    <property type="term" value="P:lipopolysaccharide biosynthetic process"/>
    <property type="evidence" value="ECO:0007669"/>
    <property type="project" value="TreeGrafter"/>
</dbReference>
<dbReference type="InterPro" id="IPR028098">
    <property type="entry name" value="Glyco_trans_4-like_N"/>
</dbReference>
<dbReference type="CDD" id="cd03801">
    <property type="entry name" value="GT4_PimA-like"/>
    <property type="match status" value="1"/>
</dbReference>
<proteinExistence type="predicted"/>
<reference evidence="5" key="1">
    <citation type="journal article" date="2021" name="PeerJ">
        <title>Extensive microbial diversity within the chicken gut microbiome revealed by metagenomics and culture.</title>
        <authorList>
            <person name="Gilroy R."/>
            <person name="Ravi A."/>
            <person name="Getino M."/>
            <person name="Pursley I."/>
            <person name="Horton D.L."/>
            <person name="Alikhan N.F."/>
            <person name="Baker D."/>
            <person name="Gharbi K."/>
            <person name="Hall N."/>
            <person name="Watson M."/>
            <person name="Adriaenssens E.M."/>
            <person name="Foster-Nyarko E."/>
            <person name="Jarju S."/>
            <person name="Secka A."/>
            <person name="Antonio M."/>
            <person name="Oren A."/>
            <person name="Chaudhuri R.R."/>
            <person name="La Ragione R."/>
            <person name="Hildebrand F."/>
            <person name="Pallen M.J."/>
        </authorList>
    </citation>
    <scope>NUCLEOTIDE SEQUENCE</scope>
    <source>
        <strain evidence="5">ChiHjej12B11-9795</strain>
    </source>
</reference>
<feature type="domain" description="Glycosyltransferase subfamily 4-like N-terminal" evidence="4">
    <location>
        <begin position="16"/>
        <end position="172"/>
    </location>
</feature>
<evidence type="ECO:0000259" key="4">
    <source>
        <dbReference type="Pfam" id="PF13439"/>
    </source>
</evidence>
<dbReference type="PANTHER" id="PTHR46401:SF2">
    <property type="entry name" value="GLYCOSYLTRANSFERASE WBBK-RELATED"/>
    <property type="match status" value="1"/>
</dbReference>
<organism evidence="5 6">
    <name type="scientific">Candidatus Bacteroides avicola</name>
    <dbReference type="NCBI Taxonomy" id="2838468"/>
    <lineage>
        <taxon>Bacteria</taxon>
        <taxon>Pseudomonadati</taxon>
        <taxon>Bacteroidota</taxon>
        <taxon>Bacteroidia</taxon>
        <taxon>Bacteroidales</taxon>
        <taxon>Bacteroidaceae</taxon>
        <taxon>Bacteroides</taxon>
    </lineage>
</organism>
<sequence length="362" mass="41315">MNSKIVCFHLFNDYSGSPKVLRIVLNNLLKKGFQIDLVTSKGGVLDELVKYQNLKYFSYKYTFTSNSMITFMRFLGVQLYTFFLSFRYLFKRNIVFYINTLLPVGPALAACLMGKKVVYHYHENAKVKGVFYRVLCKCMEVLASDIICVSEYQRSFLSRKKNVVVIPNAISSDFVRRITPNMERAFSNKRILMLGSLKLYKGTLEFIRLAVNLPKYQFDLVINDTSDHIDSFQKEQAISFPHNLKVYSRQNDVVPFYNNASLVLNLSNKEKFVETFGLTALEAMSAGLPVIVPTIGGIAEIVVDGVNGYKIDVQDLKKIEETIALILSDRSLYYSLSSHALYSSRSFNEDIMCRSIIGVLSY</sequence>
<dbReference type="Proteomes" id="UP000823862">
    <property type="component" value="Unassembled WGS sequence"/>
</dbReference>
<feature type="transmembrane region" description="Helical" evidence="2">
    <location>
        <begin position="70"/>
        <end position="90"/>
    </location>
</feature>
<feature type="transmembrane region" description="Helical" evidence="2">
    <location>
        <begin position="96"/>
        <end position="114"/>
    </location>
</feature>
<gene>
    <name evidence="5" type="ORF">H9950_02230</name>
</gene>
<dbReference type="PANTHER" id="PTHR46401">
    <property type="entry name" value="GLYCOSYLTRANSFERASE WBBK-RELATED"/>
    <property type="match status" value="1"/>
</dbReference>
<evidence type="ECO:0000259" key="3">
    <source>
        <dbReference type="Pfam" id="PF00534"/>
    </source>
</evidence>
<dbReference type="Pfam" id="PF00534">
    <property type="entry name" value="Glycos_transf_1"/>
    <property type="match status" value="1"/>
</dbReference>
<dbReference type="Pfam" id="PF13439">
    <property type="entry name" value="Glyco_transf_4"/>
    <property type="match status" value="1"/>
</dbReference>
<dbReference type="AlphaFoldDB" id="A0A9D2HTH9"/>
<feature type="domain" description="Glycosyl transferase family 1" evidence="3">
    <location>
        <begin position="188"/>
        <end position="336"/>
    </location>
</feature>
<name>A0A9D2HTH9_9BACE</name>
<keyword evidence="2" id="KW-0812">Transmembrane</keyword>
<protein>
    <submittedName>
        <fullName evidence="5">Glycosyltransferase family 4 protein</fullName>
    </submittedName>
</protein>
<dbReference type="InterPro" id="IPR001296">
    <property type="entry name" value="Glyco_trans_1"/>
</dbReference>
<evidence type="ECO:0000256" key="2">
    <source>
        <dbReference type="SAM" id="Phobius"/>
    </source>
</evidence>
<evidence type="ECO:0000256" key="1">
    <source>
        <dbReference type="ARBA" id="ARBA00022679"/>
    </source>
</evidence>
<evidence type="ECO:0000313" key="6">
    <source>
        <dbReference type="Proteomes" id="UP000823862"/>
    </source>
</evidence>
<keyword evidence="2" id="KW-1133">Transmembrane helix</keyword>